<gene>
    <name evidence="12" type="ORF">TRFO_06571</name>
</gene>
<feature type="domain" description="UBR-type" evidence="11">
    <location>
        <begin position="56"/>
        <end position="126"/>
    </location>
</feature>
<proteinExistence type="inferred from homology"/>
<dbReference type="FunFam" id="2.10.110.30:FF:000002">
    <property type="entry name" value="Putative e3 ubiquitin-protein ligase ubr3"/>
    <property type="match status" value="1"/>
</dbReference>
<dbReference type="SMART" id="SM00396">
    <property type="entry name" value="ZnF_UBR1"/>
    <property type="match status" value="1"/>
</dbReference>
<dbReference type="GO" id="GO:0008270">
    <property type="term" value="F:zinc ion binding"/>
    <property type="evidence" value="ECO:0007669"/>
    <property type="project" value="UniProtKB-UniRule"/>
</dbReference>
<dbReference type="GO" id="GO:0061630">
    <property type="term" value="F:ubiquitin protein ligase activity"/>
    <property type="evidence" value="ECO:0007669"/>
    <property type="project" value="UniProtKB-UniRule"/>
</dbReference>
<keyword evidence="6 10" id="KW-0833">Ubl conjugation pathway</keyword>
<dbReference type="Proteomes" id="UP000179807">
    <property type="component" value="Unassembled WGS sequence"/>
</dbReference>
<dbReference type="Pfam" id="PF02207">
    <property type="entry name" value="zf-UBR"/>
    <property type="match status" value="1"/>
</dbReference>
<dbReference type="UniPathway" id="UPA00143"/>
<keyword evidence="13" id="KW-1185">Reference proteome</keyword>
<keyword evidence="3 10" id="KW-0808">Transferase</keyword>
<dbReference type="EMBL" id="MLAK01000816">
    <property type="protein sequence ID" value="OHT03735.1"/>
    <property type="molecule type" value="Genomic_DNA"/>
</dbReference>
<evidence type="ECO:0000256" key="8">
    <source>
        <dbReference type="ARBA" id="ARBA00046341"/>
    </source>
</evidence>
<dbReference type="InterPro" id="IPR003126">
    <property type="entry name" value="Znf_UBR"/>
</dbReference>
<comment type="pathway">
    <text evidence="2 10">Protein modification; protein ubiquitination.</text>
</comment>
<comment type="caution">
    <text evidence="12">The sequence shown here is derived from an EMBL/GenBank/DDBJ whole genome shotgun (WGS) entry which is preliminary data.</text>
</comment>
<dbReference type="GO" id="GO:0000151">
    <property type="term" value="C:ubiquitin ligase complex"/>
    <property type="evidence" value="ECO:0007669"/>
    <property type="project" value="TreeGrafter"/>
</dbReference>
<dbReference type="EC" id="2.3.2.27" evidence="10"/>
<evidence type="ECO:0000256" key="4">
    <source>
        <dbReference type="ARBA" id="ARBA00022723"/>
    </source>
</evidence>
<keyword evidence="5 10" id="KW-0863">Zinc-finger</keyword>
<comment type="catalytic activity">
    <reaction evidence="1 10">
        <text>S-ubiquitinyl-[E2 ubiquitin-conjugating enzyme]-L-cysteine + [acceptor protein]-L-lysine = [E2 ubiquitin-conjugating enzyme]-L-cysteine + N(6)-ubiquitinyl-[acceptor protein]-L-lysine.</text>
        <dbReference type="EC" id="2.3.2.27"/>
    </reaction>
</comment>
<dbReference type="CDD" id="cd19670">
    <property type="entry name" value="UBR-box_UBR1_2_3"/>
    <property type="match status" value="1"/>
</dbReference>
<reference evidence="12" key="1">
    <citation type="submission" date="2016-10" db="EMBL/GenBank/DDBJ databases">
        <authorList>
            <person name="Benchimol M."/>
            <person name="Almeida L.G."/>
            <person name="Vasconcelos A.T."/>
            <person name="Perreira-Neves A."/>
            <person name="Rosa I.A."/>
            <person name="Tasca T."/>
            <person name="Bogo M.R."/>
            <person name="de Souza W."/>
        </authorList>
    </citation>
    <scope>NUCLEOTIDE SEQUENCE [LARGE SCALE GENOMIC DNA]</scope>
    <source>
        <strain evidence="12">K</strain>
    </source>
</reference>
<keyword evidence="7 10" id="KW-0862">Zinc</keyword>
<feature type="zinc finger region" description="UBR-type" evidence="9">
    <location>
        <begin position="56"/>
        <end position="126"/>
    </location>
</feature>
<evidence type="ECO:0000313" key="13">
    <source>
        <dbReference type="Proteomes" id="UP000179807"/>
    </source>
</evidence>
<evidence type="ECO:0000259" key="11">
    <source>
        <dbReference type="PROSITE" id="PS51157"/>
    </source>
</evidence>
<dbReference type="PROSITE" id="PS51157">
    <property type="entry name" value="ZF_UBR"/>
    <property type="match status" value="1"/>
</dbReference>
<evidence type="ECO:0000256" key="5">
    <source>
        <dbReference type="ARBA" id="ARBA00022771"/>
    </source>
</evidence>
<accession>A0A1J4JX61</accession>
<evidence type="ECO:0000256" key="9">
    <source>
        <dbReference type="PROSITE-ProRule" id="PRU00508"/>
    </source>
</evidence>
<sequence>MNEEEEIQILTNELTKKIEFDLISGLECCENAIKGYDNPISFSKFLESLQPKMKNSLCTASWSNRKLVANCSECQYDDNSCICLKCLLKGNHEGHNVYLSYSAGGNCDCGDSTFWKPEGFCSSHSLPEENPEMTQLDRRTRVAMIAASQAFLSHLLFYANYEHVSFELVLKWLQRLIFLGDAPKRCVVRAFWNTLDFYDLYMNCLHLNGGDIEILMSFLSSISNDIYYRNHFIVSFFNSFDKIVWTNGRLLILSRDNKNIPLQQAQKIFDYSYIAEATNVILNNIKEKRINWVEKSIKSLEVLHYQAFCKHRAFYLSHNMHSVAQSRVAYFISAGLNDSDTALNFVEQFSTFLKTNELIYPSTRKTGDKENDPNKIDDICWNIFFNYFNIIYFIAENNIYTTLPLSLLQEIFNDPSKYEKNTNDSLFNHSVLESDAFICQTYPLHLLAYLCLDRKKQSLSKYVSEISHNVHHFLKMWILMPLRWYIAATLQDYDFFVRNNDSLLLSMISFRFRKNIQSKFAVTFALIQEIFFSLDPDESLKMIGHCYGIFSEQFSSLKSENGYLFTLIHFICCLIFDTLCVNKDYFGIRRMIVMTKLKLSTLTTSQINGLWFTTIMNDIKFVEDLLSFSERVSNKSGIYYRLTNDAEWHPLLPFIYPSTILTTIQNFIYKNPSSLIKFPDLSDKRKYILFSPILYALEFYILSQFSSHKELLQLILNLIIITNNSTDFEKVVESQYEESSSIKKDENDILYLIHQFSGIKFSEFLSKKVALNDEEPVSLVDLIKNLDELGHFVLDRLNINDEYHQKVEKRMKGKELKEKLLKDFKEKQSLFSNNNNLTDTTPSTECCSICQCVKEDSFLAYPCIKYKSVLPSLIKNQTNEKTAEKHIEKIVSLKICLHPIHNNCISKTNYFRCPNCRCCRNFLLPIISTEYQPIQSKVLAEGIRTFLDDVYGSDTFIVDIVRSYAAEIELLEIRFRNNPTCLDSLATQEMLHHLYLAMWHTRSSEADYILDNDDDTITPMMRYILFLLTIGSRITEELHLDLVCAISKNLTPHNKLIFLRCCAIFDHFGRGEPIDNSKVIDWDKIFSVDFLKKHYHIQDQHMIDKDLPVFKFVTLPKNFLEFLNYPYSVDITNDDNGITAIDLISGQIITKKKSENDHRKLIFYDFLKRKRLNTFTVFLYLNGPLMSSVVIHYTKFKFLIPIKGFYVDSFGCEDPGLARGRLLTLSESKVDDTIEELLSGNWTNNIKL</sequence>
<evidence type="ECO:0000313" key="12">
    <source>
        <dbReference type="EMBL" id="OHT03735.1"/>
    </source>
</evidence>
<dbReference type="RefSeq" id="XP_068356871.1">
    <property type="nucleotide sequence ID" value="XM_068493170.1"/>
</dbReference>
<dbReference type="OrthoDB" id="2020519at2759"/>
<evidence type="ECO:0000256" key="7">
    <source>
        <dbReference type="ARBA" id="ARBA00022833"/>
    </source>
</evidence>
<dbReference type="GeneID" id="94827874"/>
<evidence type="ECO:0000256" key="10">
    <source>
        <dbReference type="RuleBase" id="RU366018"/>
    </source>
</evidence>
<dbReference type="GO" id="GO:0071596">
    <property type="term" value="P:ubiquitin-dependent protein catabolic process via the N-end rule pathway"/>
    <property type="evidence" value="ECO:0007669"/>
    <property type="project" value="UniProtKB-UniRule"/>
</dbReference>
<dbReference type="PANTHER" id="PTHR21497">
    <property type="entry name" value="UBIQUITIN LIGASE E3 ALPHA-RELATED"/>
    <property type="match status" value="1"/>
</dbReference>
<dbReference type="Gene3D" id="2.10.110.30">
    <property type="match status" value="1"/>
</dbReference>
<evidence type="ECO:0000256" key="6">
    <source>
        <dbReference type="ARBA" id="ARBA00022786"/>
    </source>
</evidence>
<name>A0A1J4JX61_9EUKA</name>
<comment type="similarity">
    <text evidence="8 10">Belongs to the E3 ubiquitin-protein ligase UBR1-like family.</text>
</comment>
<evidence type="ECO:0000256" key="3">
    <source>
        <dbReference type="ARBA" id="ARBA00022679"/>
    </source>
</evidence>
<protein>
    <recommendedName>
        <fullName evidence="10">E3 ubiquitin-protein ligase</fullName>
        <ecNumber evidence="10">2.3.2.27</ecNumber>
    </recommendedName>
</protein>
<evidence type="ECO:0000256" key="2">
    <source>
        <dbReference type="ARBA" id="ARBA00004906"/>
    </source>
</evidence>
<dbReference type="InterPro" id="IPR039164">
    <property type="entry name" value="UBR1-like"/>
</dbReference>
<evidence type="ECO:0000256" key="1">
    <source>
        <dbReference type="ARBA" id="ARBA00000900"/>
    </source>
</evidence>
<dbReference type="GO" id="GO:0005737">
    <property type="term" value="C:cytoplasm"/>
    <property type="evidence" value="ECO:0007669"/>
    <property type="project" value="TreeGrafter"/>
</dbReference>
<dbReference type="PANTHER" id="PTHR21497:SF24">
    <property type="entry name" value="E3 UBIQUITIN-PROTEIN LIGASE UBR1"/>
    <property type="match status" value="1"/>
</dbReference>
<comment type="function">
    <text evidence="10">Ubiquitin ligase protein which is a component of the N-end rule pathway. Recognizes and binds to proteins bearing specific N-terminal residues that are destabilizing according to the N-end rule, leading to their ubiquitination and subsequent degradation.</text>
</comment>
<dbReference type="AlphaFoldDB" id="A0A1J4JX61"/>
<keyword evidence="4 10" id="KW-0479">Metal-binding</keyword>
<organism evidence="12 13">
    <name type="scientific">Tritrichomonas foetus</name>
    <dbReference type="NCBI Taxonomy" id="1144522"/>
    <lineage>
        <taxon>Eukaryota</taxon>
        <taxon>Metamonada</taxon>
        <taxon>Parabasalia</taxon>
        <taxon>Tritrichomonadida</taxon>
        <taxon>Tritrichomonadidae</taxon>
        <taxon>Tritrichomonas</taxon>
    </lineage>
</organism>
<dbReference type="GO" id="GO:0016567">
    <property type="term" value="P:protein ubiquitination"/>
    <property type="evidence" value="ECO:0007669"/>
    <property type="project" value="UniProtKB-UniRule"/>
</dbReference>
<dbReference type="VEuPathDB" id="TrichDB:TRFO_06571"/>